<dbReference type="SUPFAM" id="SSF48403">
    <property type="entry name" value="Ankyrin repeat"/>
    <property type="match status" value="1"/>
</dbReference>
<dbReference type="PROSITE" id="PS50297">
    <property type="entry name" value="ANK_REP_REGION"/>
    <property type="match status" value="1"/>
</dbReference>
<dbReference type="Pfam" id="PF12796">
    <property type="entry name" value="Ank_2"/>
    <property type="match status" value="1"/>
</dbReference>
<dbReference type="Gene3D" id="3.40.50.300">
    <property type="entry name" value="P-loop containing nucleotide triphosphate hydrolases"/>
    <property type="match status" value="1"/>
</dbReference>
<accession>A0A8H4RM62</accession>
<dbReference type="OrthoDB" id="7464126at2759"/>
<dbReference type="InterPro" id="IPR002110">
    <property type="entry name" value="Ankyrin_rpt"/>
</dbReference>
<dbReference type="Pfam" id="PF22939">
    <property type="entry name" value="WHD_GPIID"/>
    <property type="match status" value="1"/>
</dbReference>
<dbReference type="PROSITE" id="PS50088">
    <property type="entry name" value="ANK_REPEAT"/>
    <property type="match status" value="1"/>
</dbReference>
<evidence type="ECO:0000259" key="3">
    <source>
        <dbReference type="Pfam" id="PF22939"/>
    </source>
</evidence>
<gene>
    <name evidence="5" type="ORF">G7Y89_g6473</name>
</gene>
<dbReference type="AlphaFoldDB" id="A0A8H4RM62"/>
<dbReference type="PANTHER" id="PTHR10039">
    <property type="entry name" value="AMELOGENIN"/>
    <property type="match status" value="1"/>
</dbReference>
<dbReference type="SUPFAM" id="SSF52540">
    <property type="entry name" value="P-loop containing nucleoside triphosphate hydrolases"/>
    <property type="match status" value="1"/>
</dbReference>
<dbReference type="PANTHER" id="PTHR10039:SF10">
    <property type="entry name" value="NACHT DOMAIN-CONTAINING PROTEIN"/>
    <property type="match status" value="1"/>
</dbReference>
<evidence type="ECO:0000259" key="4">
    <source>
        <dbReference type="Pfam" id="PF24883"/>
    </source>
</evidence>
<dbReference type="InterPro" id="IPR036770">
    <property type="entry name" value="Ankyrin_rpt-contain_sf"/>
</dbReference>
<proteinExistence type="predicted"/>
<dbReference type="InterPro" id="IPR027417">
    <property type="entry name" value="P-loop_NTPase"/>
</dbReference>
<sequence>MASNPVVSLGNDDPWTLAKNRFLADLDESEAEIFHSATLENLYYGASNVDREDSRKSNSDYERIFDRNKHQRLTQALADAYLDIIILCTQFRKTIRNQKNSAIRRVLKPLSIDTQLEDAVERFRQHRQNVEEEARTCDMIEAADERNNQLLLLAAERRRKLLSRLSNINCQFRHRRLRDARHPGTGIWLTEGEAYRNWVSCEQSSILCCYGIPGCGKSVLASSVIDSFGENETSLFYYCDYADKRTLEVTNVFGTLARQVLEKVDILPEDLAADIESADHDGERLTSISETLEFFRRSLELLFQEVFIVLDGLDEASESPQMVICDSLRGQSNRSSRTIKLFLTGREDLGPLLRPGPEISYSRIMMSSASIAQDIESYVRASTRKCIVEGLLVIRNPDLEELIVLELVKRANGMFLWVEFQLYALCEPESDHEIRRVLRNLPRTLRATYDRLLAKIEGQERKDMIQKIFKWVVCARQPLHVDELREGIAFTIADTEWNPEKIASNFNRLVRACSNLLVVDEETQIVQLAHHTVHQYLLEHGDPRFHFTMDEANNMAGEFCIAYLNFSNFDSQITRYKETIYTDMVTLGKVAGHGTLIPSGNAGAKVVQAWNLLRYSKSPVEIDISRHFPHRKERVLELTAFSFLSYAITNWIWHTASFKYNANNDTHRRRDTLFKNLIHENKGLFKCRPWDSSHDYDDRLTLISLLGWAFMANHGFLIEMAFSNKDNGNDNFSPGDFVRQGWEWLFSEGTSSATYMPVLMDMLNNFSADSYVMEKPEFGWLYSRFLYACRKGHLDAIQMCAFEPSRIFEDNEILDHLTVEAAAHGHLPVVIYCLETNNPYSWARSDSPRKIRFKDQASSALERAIIAGHSEIVQKLVSSISDNGSDAGQGLYFHIVHELIPDEVCYYNLLSAAIDNGKLGVIQSLLYIKRSQRAFLPFTIQSLDDPKVRDSFLAAIQTGRQQIIQIIQCLLEQGVGPNAVDNHGETALIAAIKVSNVPAVRTLLQFGCYLGNTSMGMPLTIAACFSGVGSLDICKLLIQHKAEIFPETFEDVDLTALVCIDNEARLCLSPTPLYMACYYGNSALVRLLLTSGAAVNFASPRSLNVFAQVDGKDEVIRSIDFRLQNLKPVPTTPIPVSFGSAGLIQTYSITVIILIYPKINTFAILFVSSRYTCLYSNI</sequence>
<evidence type="ECO:0008006" key="7">
    <source>
        <dbReference type="Google" id="ProtNLM"/>
    </source>
</evidence>
<keyword evidence="2" id="KW-0040">ANK repeat</keyword>
<evidence type="ECO:0000313" key="5">
    <source>
        <dbReference type="EMBL" id="KAF4631653.1"/>
    </source>
</evidence>
<organism evidence="5 6">
    <name type="scientific">Cudoniella acicularis</name>
    <dbReference type="NCBI Taxonomy" id="354080"/>
    <lineage>
        <taxon>Eukaryota</taxon>
        <taxon>Fungi</taxon>
        <taxon>Dikarya</taxon>
        <taxon>Ascomycota</taxon>
        <taxon>Pezizomycotina</taxon>
        <taxon>Leotiomycetes</taxon>
        <taxon>Helotiales</taxon>
        <taxon>Tricladiaceae</taxon>
        <taxon>Cudoniella</taxon>
    </lineage>
</organism>
<evidence type="ECO:0000256" key="1">
    <source>
        <dbReference type="ARBA" id="ARBA00022737"/>
    </source>
</evidence>
<feature type="repeat" description="ANK" evidence="2">
    <location>
        <begin position="1068"/>
        <end position="1100"/>
    </location>
</feature>
<evidence type="ECO:0000313" key="6">
    <source>
        <dbReference type="Proteomes" id="UP000566819"/>
    </source>
</evidence>
<dbReference type="Gene3D" id="1.25.40.20">
    <property type="entry name" value="Ankyrin repeat-containing domain"/>
    <property type="match status" value="1"/>
</dbReference>
<protein>
    <recommendedName>
        <fullName evidence="7">NACHT domain-containing protein</fullName>
    </recommendedName>
</protein>
<dbReference type="EMBL" id="JAAMPI010000422">
    <property type="protein sequence ID" value="KAF4631653.1"/>
    <property type="molecule type" value="Genomic_DNA"/>
</dbReference>
<dbReference type="Proteomes" id="UP000566819">
    <property type="component" value="Unassembled WGS sequence"/>
</dbReference>
<dbReference type="Pfam" id="PF00023">
    <property type="entry name" value="Ank"/>
    <property type="match status" value="1"/>
</dbReference>
<feature type="domain" description="Nephrocystin 3-like N-terminal" evidence="4">
    <location>
        <begin position="184"/>
        <end position="346"/>
    </location>
</feature>
<comment type="caution">
    <text evidence="5">The sequence shown here is derived from an EMBL/GenBank/DDBJ whole genome shotgun (WGS) entry which is preliminary data.</text>
</comment>
<keyword evidence="1" id="KW-0677">Repeat</keyword>
<reference evidence="5 6" key="1">
    <citation type="submission" date="2020-03" db="EMBL/GenBank/DDBJ databases">
        <title>Draft Genome Sequence of Cudoniella acicularis.</title>
        <authorList>
            <person name="Buettner E."/>
            <person name="Kellner H."/>
        </authorList>
    </citation>
    <scope>NUCLEOTIDE SEQUENCE [LARGE SCALE GENOMIC DNA]</scope>
    <source>
        <strain evidence="5 6">DSM 108380</strain>
    </source>
</reference>
<evidence type="ECO:0000256" key="2">
    <source>
        <dbReference type="PROSITE-ProRule" id="PRU00023"/>
    </source>
</evidence>
<keyword evidence="6" id="KW-1185">Reference proteome</keyword>
<name>A0A8H4RM62_9HELO</name>
<feature type="domain" description="GPI inositol-deacylase winged helix" evidence="3">
    <location>
        <begin position="458"/>
        <end position="541"/>
    </location>
</feature>
<dbReference type="Pfam" id="PF24883">
    <property type="entry name" value="NPHP3_N"/>
    <property type="match status" value="1"/>
</dbReference>
<dbReference type="InterPro" id="IPR056884">
    <property type="entry name" value="NPHP3-like_N"/>
</dbReference>
<dbReference type="InterPro" id="IPR054471">
    <property type="entry name" value="GPIID_WHD"/>
</dbReference>
<dbReference type="SMART" id="SM00248">
    <property type="entry name" value="ANK"/>
    <property type="match status" value="6"/>
</dbReference>